<dbReference type="Proteomes" id="UP000605148">
    <property type="component" value="Unassembled WGS sequence"/>
</dbReference>
<dbReference type="InterPro" id="IPR022488">
    <property type="entry name" value="PPK2-related"/>
</dbReference>
<dbReference type="Pfam" id="PF03976">
    <property type="entry name" value="PPK2"/>
    <property type="match status" value="2"/>
</dbReference>
<dbReference type="Gene3D" id="3.40.50.300">
    <property type="entry name" value="P-loop containing nucleotide triphosphate hydrolases"/>
    <property type="match status" value="2"/>
</dbReference>
<accession>A0A916TQ90</accession>
<proteinExistence type="predicted"/>
<feature type="domain" description="Polyphosphate kinase-2-related" evidence="3">
    <location>
        <begin position="266"/>
        <end position="486"/>
    </location>
</feature>
<dbReference type="EMBL" id="BMFA01000014">
    <property type="protein sequence ID" value="GGB60978.1"/>
    <property type="molecule type" value="Genomic_DNA"/>
</dbReference>
<dbReference type="OrthoDB" id="9775224at2"/>
<evidence type="ECO:0000256" key="2">
    <source>
        <dbReference type="ARBA" id="ARBA00024500"/>
    </source>
</evidence>
<evidence type="ECO:0000313" key="5">
    <source>
        <dbReference type="Proteomes" id="UP000605148"/>
    </source>
</evidence>
<evidence type="ECO:0000256" key="1">
    <source>
        <dbReference type="ARBA" id="ARBA00023310"/>
    </source>
</evidence>
<dbReference type="PANTHER" id="PTHR34383">
    <property type="entry name" value="POLYPHOSPHATE:AMP PHOSPHOTRANSFERASE-RELATED"/>
    <property type="match status" value="1"/>
</dbReference>
<protein>
    <submittedName>
        <fullName evidence="4">Polyphosphate:AMP phosphotransferase</fullName>
    </submittedName>
</protein>
<dbReference type="PANTHER" id="PTHR34383:SF3">
    <property type="entry name" value="POLYPHOSPHATE:AMP PHOSPHOTRANSFERASE"/>
    <property type="match status" value="1"/>
</dbReference>
<dbReference type="SUPFAM" id="SSF52540">
    <property type="entry name" value="P-loop containing nucleoside triphosphate hydrolases"/>
    <property type="match status" value="2"/>
</dbReference>
<dbReference type="GO" id="GO:0043751">
    <property type="term" value="F:polyphosphate:AMP phosphotransferase activity"/>
    <property type="evidence" value="ECO:0007669"/>
    <property type="project" value="InterPro"/>
</dbReference>
<dbReference type="NCBIfam" id="TIGR03708">
    <property type="entry name" value="poly_P_AMP_trns"/>
    <property type="match status" value="1"/>
</dbReference>
<comment type="catalytic activity">
    <reaction evidence="2">
        <text>[phosphate](n) + ATP = [phosphate](n+1) + ADP</text>
        <dbReference type="Rhea" id="RHEA:19573"/>
        <dbReference type="Rhea" id="RHEA-COMP:9859"/>
        <dbReference type="Rhea" id="RHEA-COMP:14280"/>
        <dbReference type="ChEBI" id="CHEBI:16838"/>
        <dbReference type="ChEBI" id="CHEBI:30616"/>
        <dbReference type="ChEBI" id="CHEBI:456216"/>
    </reaction>
    <physiologicalReaction direction="right-to-left" evidence="2">
        <dbReference type="Rhea" id="RHEA:19575"/>
    </physiologicalReaction>
</comment>
<keyword evidence="5" id="KW-1185">Reference proteome</keyword>
<evidence type="ECO:0000313" key="4">
    <source>
        <dbReference type="EMBL" id="GGB60978.1"/>
    </source>
</evidence>
<name>A0A916TQ90_9HYPH</name>
<dbReference type="AlphaFoldDB" id="A0A916TQ90"/>
<sequence length="489" mass="56786">MFASAELPQKLDRKTFKALETQIREELLSAQLAMIEKKSFATLILVDGLDGAGKGESIARLYAWMDARHLVCNAYGEMMDEAKLRPPLWRYWRDLPERGETAIVFGSWYQTLLKRRIYEEIDDAEFSLELKRIRRFEEMLTDEKILVLKFWYVLPKEDQERRLKKIEQKKSKARHVLSDWATLKNHEIASQVGEKIILETSTGQAPWFVIPSQDADYRDAALGQTVSRAIQLKLADGEPRNVAAPPIVGGVEHRSAVDAIDLSARIEKADYKAQLDSLQEKLSDLSDSKAFSKRGMILVFQGNDAAGKGGAIRRVIRPLDPRIYKVHPISAPSDEEKARPYLWRFWRRIPRRGHIAIFDRSWYERVLVERVEGYAGHEDWLRAYNEINEFEEELAGFGYIICKFWLAISEGEQLTRFKAREETAYKQYKITDEDWRNRLKWDQYAIAAGDMVDRTSTHYAPWTLISSEDKRHARIEVLKTICARLDLEL</sequence>
<comment type="caution">
    <text evidence="4">The sequence shown here is derived from an EMBL/GenBank/DDBJ whole genome shotgun (WGS) entry which is preliminary data.</text>
</comment>
<keyword evidence="1" id="KW-0066">ATP synthesis</keyword>
<gene>
    <name evidence="4" type="primary">ppk-2</name>
    <name evidence="4" type="ORF">GCM10011316_36240</name>
</gene>
<feature type="domain" description="Polyphosphate kinase-2-related" evidence="3">
    <location>
        <begin position="12"/>
        <end position="232"/>
    </location>
</feature>
<organism evidence="4 5">
    <name type="scientific">Roseibium aquae</name>
    <dbReference type="NCBI Taxonomy" id="1323746"/>
    <lineage>
        <taxon>Bacteria</taxon>
        <taxon>Pseudomonadati</taxon>
        <taxon>Pseudomonadota</taxon>
        <taxon>Alphaproteobacteria</taxon>
        <taxon>Hyphomicrobiales</taxon>
        <taxon>Stappiaceae</taxon>
        <taxon>Roseibium</taxon>
    </lineage>
</organism>
<reference evidence="4" key="2">
    <citation type="submission" date="2020-09" db="EMBL/GenBank/DDBJ databases">
        <authorList>
            <person name="Sun Q."/>
            <person name="Zhou Y."/>
        </authorList>
    </citation>
    <scope>NUCLEOTIDE SEQUENCE</scope>
    <source>
        <strain evidence="4">CGMCC 1.12426</strain>
    </source>
</reference>
<dbReference type="RefSeq" id="WP_150497568.1">
    <property type="nucleotide sequence ID" value="NZ_BMFA01000014.1"/>
</dbReference>
<dbReference type="GO" id="GO:0006754">
    <property type="term" value="P:ATP biosynthetic process"/>
    <property type="evidence" value="ECO:0007669"/>
    <property type="project" value="UniProtKB-KW"/>
</dbReference>
<dbReference type="GO" id="GO:0006797">
    <property type="term" value="P:polyphosphate metabolic process"/>
    <property type="evidence" value="ECO:0007669"/>
    <property type="project" value="InterPro"/>
</dbReference>
<reference evidence="4" key="1">
    <citation type="journal article" date="2014" name="Int. J. Syst. Evol. Microbiol.">
        <title>Complete genome sequence of Corynebacterium casei LMG S-19264T (=DSM 44701T), isolated from a smear-ripened cheese.</title>
        <authorList>
            <consortium name="US DOE Joint Genome Institute (JGI-PGF)"/>
            <person name="Walter F."/>
            <person name="Albersmeier A."/>
            <person name="Kalinowski J."/>
            <person name="Ruckert C."/>
        </authorList>
    </citation>
    <scope>NUCLEOTIDE SEQUENCE</scope>
    <source>
        <strain evidence="4">CGMCC 1.12426</strain>
    </source>
</reference>
<evidence type="ECO:0000259" key="3">
    <source>
        <dbReference type="Pfam" id="PF03976"/>
    </source>
</evidence>
<dbReference type="InterPro" id="IPR027417">
    <property type="entry name" value="P-loop_NTPase"/>
</dbReference>
<dbReference type="InterPro" id="IPR022489">
    <property type="entry name" value="PolyP_AMP_Tfrase"/>
</dbReference>